<dbReference type="SUPFAM" id="SSF53098">
    <property type="entry name" value="Ribonuclease H-like"/>
    <property type="match status" value="1"/>
</dbReference>
<dbReference type="InterPro" id="IPR047658">
    <property type="entry name" value="IS4-like_transpos"/>
</dbReference>
<reference evidence="5" key="1">
    <citation type="submission" date="2012-06" db="EMBL/GenBank/DDBJ databases">
        <title>The complete genome of Flexibacter litoralis DSM 6794.</title>
        <authorList>
            <person name="Lucas S."/>
            <person name="Copeland A."/>
            <person name="Lapidus A."/>
            <person name="Glavina del Rio T."/>
            <person name="Dalin E."/>
            <person name="Tice H."/>
            <person name="Bruce D."/>
            <person name="Goodwin L."/>
            <person name="Pitluck S."/>
            <person name="Peters L."/>
            <person name="Ovchinnikova G."/>
            <person name="Lu M."/>
            <person name="Kyrpides N."/>
            <person name="Mavromatis K."/>
            <person name="Ivanova N."/>
            <person name="Brettin T."/>
            <person name="Detter J.C."/>
            <person name="Han C."/>
            <person name="Larimer F."/>
            <person name="Land M."/>
            <person name="Hauser L."/>
            <person name="Markowitz V."/>
            <person name="Cheng J.-F."/>
            <person name="Hugenholtz P."/>
            <person name="Woyke T."/>
            <person name="Wu D."/>
            <person name="Spring S."/>
            <person name="Lang E."/>
            <person name="Kopitz M."/>
            <person name="Brambilla E."/>
            <person name="Klenk H.-P."/>
            <person name="Eisen J.A."/>
        </authorList>
    </citation>
    <scope>NUCLEOTIDE SEQUENCE [LARGE SCALE GENOMIC DNA]</scope>
    <source>
        <strain evidence="5">ATCC 23117 / DSM 6794 / NBRC 15988 / NCIMB 1366 / Sio-4</strain>
    </source>
</reference>
<evidence type="ECO:0000313" key="4">
    <source>
        <dbReference type="EMBL" id="AFM06390.1"/>
    </source>
</evidence>
<dbReference type="KEGG" id="fli:Fleli_1155"/>
<evidence type="ECO:0000259" key="1">
    <source>
        <dbReference type="Pfam" id="PF01609"/>
    </source>
</evidence>
<evidence type="ECO:0000313" key="2">
    <source>
        <dbReference type="EMBL" id="AFM03593.1"/>
    </source>
</evidence>
<dbReference type="EMBL" id="CP003345">
    <property type="protein sequence ID" value="AFM03593.1"/>
    <property type="molecule type" value="Genomic_DNA"/>
</dbReference>
<name>I4AJQ2_BERLS</name>
<dbReference type="EMBL" id="CP003345">
    <property type="protein sequence ID" value="AFM04187.1"/>
    <property type="molecule type" value="Genomic_DNA"/>
</dbReference>
<proteinExistence type="predicted"/>
<dbReference type="HOGENOM" id="CLU_058184_2_0_10"/>
<dbReference type="AlphaFoldDB" id="I4AJQ2"/>
<dbReference type="NCBIfam" id="NF033591">
    <property type="entry name" value="transpos_IS4_2"/>
    <property type="match status" value="1"/>
</dbReference>
<dbReference type="eggNOG" id="COG3385">
    <property type="taxonomic scope" value="Bacteria"/>
</dbReference>
<dbReference type="KEGG" id="fli:Fleli_1789"/>
<dbReference type="Pfam" id="PF01609">
    <property type="entry name" value="DDE_Tnp_1"/>
    <property type="match status" value="1"/>
</dbReference>
<dbReference type="EMBL" id="CP003345">
    <property type="protein sequence ID" value="AFM06390.1"/>
    <property type="molecule type" value="Genomic_DNA"/>
</dbReference>
<dbReference type="InterPro" id="IPR012337">
    <property type="entry name" value="RNaseH-like_sf"/>
</dbReference>
<keyword evidence="5" id="KW-1185">Reference proteome</keyword>
<dbReference type="GO" id="GO:0003677">
    <property type="term" value="F:DNA binding"/>
    <property type="evidence" value="ECO:0007669"/>
    <property type="project" value="InterPro"/>
</dbReference>
<organism evidence="3 5">
    <name type="scientific">Bernardetia litoralis (strain ATCC 23117 / DSM 6794 / NBRC 15988 / NCIMB 1366 / Fx l1 / Sio-4)</name>
    <name type="common">Flexibacter litoralis</name>
    <dbReference type="NCBI Taxonomy" id="880071"/>
    <lineage>
        <taxon>Bacteria</taxon>
        <taxon>Pseudomonadati</taxon>
        <taxon>Bacteroidota</taxon>
        <taxon>Cytophagia</taxon>
        <taxon>Cytophagales</taxon>
        <taxon>Bernardetiaceae</taxon>
        <taxon>Bernardetia</taxon>
    </lineage>
</organism>
<reference evidence="3" key="2">
    <citation type="submission" date="2012-06" db="EMBL/GenBank/DDBJ databases">
        <title>The complete genome of Flexibacter litoralis DSM 6794.</title>
        <authorList>
            <consortium name="US DOE Joint Genome Institute (JGI-PGF)"/>
            <person name="Lucas S."/>
            <person name="Copeland A."/>
            <person name="Lapidus A."/>
            <person name="Glavina del Rio T."/>
            <person name="Dalin E."/>
            <person name="Tice H."/>
            <person name="Bruce D."/>
            <person name="Goodwin L."/>
            <person name="Pitluck S."/>
            <person name="Peters L."/>
            <person name="Ovchinnikova G."/>
            <person name="Lu M."/>
            <person name="Kyrpides N."/>
            <person name="Mavromatis K."/>
            <person name="Ivanova N."/>
            <person name="Brettin T."/>
            <person name="Detter J.C."/>
            <person name="Han C."/>
            <person name="Larimer F."/>
            <person name="Land M."/>
            <person name="Hauser L."/>
            <person name="Markowitz V."/>
            <person name="Cheng J.-F."/>
            <person name="Hugenholtz P."/>
            <person name="Woyke T."/>
            <person name="Wu D."/>
            <person name="Spring S."/>
            <person name="Lang E."/>
            <person name="Kopitz M."/>
            <person name="Brambilla E."/>
            <person name="Klenk H.-P."/>
            <person name="Eisen J.A."/>
        </authorList>
    </citation>
    <scope>NUCLEOTIDE SEQUENCE</scope>
    <source>
        <strain evidence="3">DSM 6794</strain>
    </source>
</reference>
<protein>
    <submittedName>
        <fullName evidence="3">Transposase family protein</fullName>
    </submittedName>
</protein>
<dbReference type="Proteomes" id="UP000006054">
    <property type="component" value="Chromosome"/>
</dbReference>
<gene>
    <name evidence="2" type="ordered locus">Fleli_1155</name>
    <name evidence="3" type="ordered locus">Fleli_1789</name>
    <name evidence="4" type="ordered locus">Fleli_4094</name>
</gene>
<dbReference type="KEGG" id="fli:Fleli_4094"/>
<dbReference type="STRING" id="880071.Fleli_1155"/>
<sequence>MRYSLTNEINKLIDRFPILSHLSRKKFLAMYILALINSRNVQFCETANHLNPEVKNKSNETRIQDFYRKAELNFDQIALLFFCIFPSSQKLDIVIDRTEWDFGKYQCNILMVVLSNRTLTLPFYWELLDNKSGNSNTENRIDLVKKCLDIILPQRISLFVGDREFVGHNWFKYLKYNKINFCFRIPKHHNIVHYDEHMNKIVQKAEHLHQAYPNGITLSNRLVDGIVGNVYIGTGKDGELLFLFGNLAAPTLPKYYERRWTIESFFQNLKGRGFNLKITHLQNSEKLKKLIACVSLAYAFCSNTGLYEHRKVQKIKNKNHGRKSTSFARKGIDIIRDLLKQTELLDQLVEKFVRIICINARKIIAKSDFLHEKMVI</sequence>
<accession>I4AJQ2</accession>
<dbReference type="GO" id="GO:0006313">
    <property type="term" value="P:DNA transposition"/>
    <property type="evidence" value="ECO:0007669"/>
    <property type="project" value="InterPro"/>
</dbReference>
<evidence type="ECO:0000313" key="3">
    <source>
        <dbReference type="EMBL" id="AFM04187.1"/>
    </source>
</evidence>
<dbReference type="GO" id="GO:0004803">
    <property type="term" value="F:transposase activity"/>
    <property type="evidence" value="ECO:0007669"/>
    <property type="project" value="InterPro"/>
</dbReference>
<feature type="domain" description="Transposase IS4-like" evidence="1">
    <location>
        <begin position="137"/>
        <end position="298"/>
    </location>
</feature>
<evidence type="ECO:0000313" key="5">
    <source>
        <dbReference type="Proteomes" id="UP000006054"/>
    </source>
</evidence>
<dbReference type="InterPro" id="IPR002559">
    <property type="entry name" value="Transposase_11"/>
</dbReference>
<dbReference type="OrthoDB" id="882324at2"/>
<dbReference type="RefSeq" id="WP_014797050.1">
    <property type="nucleotide sequence ID" value="NC_018018.1"/>
</dbReference>